<dbReference type="UniPathway" id="UPA00232"/>
<accession>A0A5R9QLK3</accession>
<keyword evidence="3" id="KW-1185">Reference proteome</keyword>
<dbReference type="Pfam" id="PF04380">
    <property type="entry name" value="BMFP"/>
    <property type="match status" value="1"/>
</dbReference>
<evidence type="ECO:0000256" key="1">
    <source>
        <dbReference type="HAMAP-Rule" id="MF_02216"/>
    </source>
</evidence>
<name>A0A5R9QLK3_9PSED</name>
<organism evidence="2 3">
    <name type="scientific">Pseudomonas nicosulfuronedens</name>
    <dbReference type="NCBI Taxonomy" id="2571105"/>
    <lineage>
        <taxon>Bacteria</taxon>
        <taxon>Pseudomonadati</taxon>
        <taxon>Pseudomonadota</taxon>
        <taxon>Gammaproteobacteria</taxon>
        <taxon>Pseudomonadales</taxon>
        <taxon>Pseudomonadaceae</taxon>
        <taxon>Pseudomonas</taxon>
    </lineage>
</organism>
<dbReference type="Proteomes" id="UP000306635">
    <property type="component" value="Unassembled WGS sequence"/>
</dbReference>
<reference evidence="2 3" key="1">
    <citation type="submission" date="2019-04" db="EMBL/GenBank/DDBJ databases">
        <authorList>
            <person name="Li M."/>
        </authorList>
    </citation>
    <scope>NUCLEOTIDE SEQUENCE [LARGE SCALE GENOMIC DNA]</scope>
    <source>
        <strain evidence="2 3">LAM1902</strain>
    </source>
</reference>
<gene>
    <name evidence="1" type="primary">ubiK</name>
    <name evidence="2" type="ORF">FAS41_28010</name>
</gene>
<dbReference type="OrthoDB" id="5297354at2"/>
<evidence type="ECO:0000313" key="2">
    <source>
        <dbReference type="EMBL" id="TLX70390.1"/>
    </source>
</evidence>
<dbReference type="GO" id="GO:0005829">
    <property type="term" value="C:cytosol"/>
    <property type="evidence" value="ECO:0007669"/>
    <property type="project" value="TreeGrafter"/>
</dbReference>
<dbReference type="HAMAP" id="MF_02216">
    <property type="entry name" value="UbiK"/>
    <property type="match status" value="1"/>
</dbReference>
<dbReference type="RefSeq" id="WP_138526578.1">
    <property type="nucleotide sequence ID" value="NZ_JAOCBK010000016.1"/>
</dbReference>
<keyword evidence="1" id="KW-0963">Cytoplasm</keyword>
<protein>
    <recommendedName>
        <fullName evidence="1">Ubiquinone biosynthesis accessory factor UbiK</fullName>
    </recommendedName>
</protein>
<evidence type="ECO:0000313" key="3">
    <source>
        <dbReference type="Proteomes" id="UP000306635"/>
    </source>
</evidence>
<comment type="subcellular location">
    <subcellularLocation>
        <location evidence="1">Cytoplasm</location>
    </subcellularLocation>
</comment>
<comment type="similarity">
    <text evidence="1">Belongs to the UbiK family.</text>
</comment>
<comment type="function">
    <text evidence="1">Required for efficient ubiquinone (coenzyme Q) biosynthesis. UbiK is probably an accessory factor of Ubi enzymes and facilitates ubiquinone biosynthesis by acting as an assembly factor, a targeting factor, or both.</text>
</comment>
<dbReference type="PANTHER" id="PTHR38040:SF1">
    <property type="entry name" value="UBIQUINONE BIOSYNTHESIS ACCESSORY FACTOR UBIK"/>
    <property type="match status" value="1"/>
</dbReference>
<comment type="pathway">
    <text evidence="1">Cofactor biosynthesis; ubiquinone biosynthesis.</text>
</comment>
<dbReference type="PANTHER" id="PTHR38040">
    <property type="entry name" value="UBIQUINONE BIOSYNTHESIS ACCESSORY FACTOR UBIK"/>
    <property type="match status" value="1"/>
</dbReference>
<keyword evidence="1" id="KW-0831">Ubiquinone biosynthesis</keyword>
<dbReference type="EMBL" id="SWDV01000051">
    <property type="protein sequence ID" value="TLX70390.1"/>
    <property type="molecule type" value="Genomic_DNA"/>
</dbReference>
<dbReference type="GO" id="GO:0006744">
    <property type="term" value="P:ubiquinone biosynthetic process"/>
    <property type="evidence" value="ECO:0007669"/>
    <property type="project" value="UniProtKB-UniRule"/>
</dbReference>
<dbReference type="InterPro" id="IPR007475">
    <property type="entry name" value="UbiK"/>
</dbReference>
<proteinExistence type="inferred from homology"/>
<comment type="caution">
    <text evidence="2">The sequence shown here is derived from an EMBL/GenBank/DDBJ whole genome shotgun (WGS) entry which is preliminary data.</text>
</comment>
<sequence>MLPPKAFLDAISQQAGRLFGGESPLPKAELEAQFKVLMQSAFSKLDLVSRDEFDSQMVVLARTRARLEALEAKVAEMEAKLSPPADTAVPTE</sequence>
<dbReference type="AlphaFoldDB" id="A0A5R9QLK3"/>